<protein>
    <submittedName>
        <fullName evidence="1">Uncharacterized protein</fullName>
    </submittedName>
</protein>
<organism evidence="1 2">
    <name type="scientific">Austropuccinia psidii MF-1</name>
    <dbReference type="NCBI Taxonomy" id="1389203"/>
    <lineage>
        <taxon>Eukaryota</taxon>
        <taxon>Fungi</taxon>
        <taxon>Dikarya</taxon>
        <taxon>Basidiomycota</taxon>
        <taxon>Pucciniomycotina</taxon>
        <taxon>Pucciniomycetes</taxon>
        <taxon>Pucciniales</taxon>
        <taxon>Sphaerophragmiaceae</taxon>
        <taxon>Austropuccinia</taxon>
    </lineage>
</organism>
<dbReference type="EMBL" id="AVOT02028091">
    <property type="protein sequence ID" value="MBW0520461.1"/>
    <property type="molecule type" value="Genomic_DNA"/>
</dbReference>
<evidence type="ECO:0000313" key="1">
    <source>
        <dbReference type="EMBL" id="MBW0520461.1"/>
    </source>
</evidence>
<sequence>MLTHSVSKDAEAWIRWPSSSDGVEEEIRNFLMKKKPSPIKWAMINSSSLRDSVFGVQTRSSALRNANIDPFLSTSAKYSPPALPRLPSYSSKDEEPITLPKLFFKEEGKTIINSPRKRLAIPLVKTYNLRPCSSSGKVLFKKKSYATR</sequence>
<name>A0A9Q3EKF2_9BASI</name>
<comment type="caution">
    <text evidence="1">The sequence shown here is derived from an EMBL/GenBank/DDBJ whole genome shotgun (WGS) entry which is preliminary data.</text>
</comment>
<accession>A0A9Q3EKF2</accession>
<gene>
    <name evidence="1" type="ORF">O181_060176</name>
</gene>
<evidence type="ECO:0000313" key="2">
    <source>
        <dbReference type="Proteomes" id="UP000765509"/>
    </source>
</evidence>
<dbReference type="AlphaFoldDB" id="A0A9Q3EKF2"/>
<proteinExistence type="predicted"/>
<dbReference type="Proteomes" id="UP000765509">
    <property type="component" value="Unassembled WGS sequence"/>
</dbReference>
<keyword evidence="2" id="KW-1185">Reference proteome</keyword>
<reference evidence="1" key="1">
    <citation type="submission" date="2021-03" db="EMBL/GenBank/DDBJ databases">
        <title>Draft genome sequence of rust myrtle Austropuccinia psidii MF-1, a brazilian biotype.</title>
        <authorList>
            <person name="Quecine M.C."/>
            <person name="Pachon D.M.R."/>
            <person name="Bonatelli M.L."/>
            <person name="Correr F.H."/>
            <person name="Franceschini L.M."/>
            <person name="Leite T.F."/>
            <person name="Margarido G.R.A."/>
            <person name="Almeida C.A."/>
            <person name="Ferrarezi J.A."/>
            <person name="Labate C.A."/>
        </authorList>
    </citation>
    <scope>NUCLEOTIDE SEQUENCE</scope>
    <source>
        <strain evidence="1">MF-1</strain>
    </source>
</reference>